<evidence type="ECO:0000313" key="6">
    <source>
        <dbReference type="EMBL" id="KAL0360240.1"/>
    </source>
</evidence>
<comment type="caution">
    <text evidence="6">The sequence shown here is derived from an EMBL/GenBank/DDBJ whole genome shotgun (WGS) entry which is preliminary data.</text>
</comment>
<dbReference type="PANTHER" id="PTHR22536:SF1">
    <property type="entry name" value="MEDIATOR OF RNA POLYMERASE II TRANSCRIPTION SUBUNIT 19"/>
    <property type="match status" value="1"/>
</dbReference>
<keyword evidence="2" id="KW-0805">Transcription regulation</keyword>
<accession>A0AAW2PY02</accession>
<reference evidence="6" key="2">
    <citation type="journal article" date="2024" name="Plant">
        <title>Genomic evolution and insights into agronomic trait innovations of Sesamum species.</title>
        <authorList>
            <person name="Miao H."/>
            <person name="Wang L."/>
            <person name="Qu L."/>
            <person name="Liu H."/>
            <person name="Sun Y."/>
            <person name="Le M."/>
            <person name="Wang Q."/>
            <person name="Wei S."/>
            <person name="Zheng Y."/>
            <person name="Lin W."/>
            <person name="Duan Y."/>
            <person name="Cao H."/>
            <person name="Xiong S."/>
            <person name="Wang X."/>
            <person name="Wei L."/>
            <person name="Li C."/>
            <person name="Ma Q."/>
            <person name="Ju M."/>
            <person name="Zhao R."/>
            <person name="Li G."/>
            <person name="Mu C."/>
            <person name="Tian Q."/>
            <person name="Mei H."/>
            <person name="Zhang T."/>
            <person name="Gao T."/>
            <person name="Zhang H."/>
        </authorList>
    </citation>
    <scope>NUCLEOTIDE SEQUENCE</scope>
    <source>
        <strain evidence="6">G02</strain>
    </source>
</reference>
<evidence type="ECO:0000256" key="4">
    <source>
        <dbReference type="ARBA" id="ARBA00023242"/>
    </source>
</evidence>
<sequence length="244" mass="26830">MVGLYFSSKNTHNVERAADSWILVAISSGEVGMFFVRMTSSVSLLETHYLYNVVGDTDIRKGEGMQLDQLIQSTFPGDTNSCIQRFNLDVLGEAFHLQESASVDLPPDKSSKNEVGLKKLICYPYIKPVNYYLSFSMQNCQEEASLSLSEGVFGVIMPDFIAFGFLGSILQMGPYYVGVIIPLVVTLLVRGTKKGKKRGLPVDVGGEPGYAIRNYRFSSPCNQLGKGSRLLLSFSSSHAKNIPT</sequence>
<keyword evidence="5" id="KW-1133">Transmembrane helix</keyword>
<evidence type="ECO:0000256" key="2">
    <source>
        <dbReference type="ARBA" id="ARBA00023015"/>
    </source>
</evidence>
<keyword evidence="3" id="KW-0804">Transcription</keyword>
<dbReference type="AlphaFoldDB" id="A0AAW2PY02"/>
<evidence type="ECO:0000256" key="5">
    <source>
        <dbReference type="SAM" id="Phobius"/>
    </source>
</evidence>
<keyword evidence="5" id="KW-0812">Transmembrane</keyword>
<name>A0AAW2PY02_SESRA</name>
<dbReference type="InterPro" id="IPR019403">
    <property type="entry name" value="Mediator_Med19_met"/>
</dbReference>
<dbReference type="PANTHER" id="PTHR22536">
    <property type="entry name" value="LUNG CANCER METASTASIS-RELATED LCMR1 PROTEIN"/>
    <property type="match status" value="1"/>
</dbReference>
<dbReference type="EMBL" id="JACGWJ010000016">
    <property type="protein sequence ID" value="KAL0360240.1"/>
    <property type="molecule type" value="Genomic_DNA"/>
</dbReference>
<feature type="transmembrane region" description="Helical" evidence="5">
    <location>
        <begin position="172"/>
        <end position="189"/>
    </location>
</feature>
<keyword evidence="5" id="KW-0472">Membrane</keyword>
<dbReference type="GO" id="GO:0045944">
    <property type="term" value="P:positive regulation of transcription by RNA polymerase II"/>
    <property type="evidence" value="ECO:0007669"/>
    <property type="project" value="TreeGrafter"/>
</dbReference>
<protein>
    <submittedName>
        <fullName evidence="6">Mediator of RNA polymerase II transcription subunita</fullName>
    </submittedName>
</protein>
<dbReference type="GO" id="GO:0016592">
    <property type="term" value="C:mediator complex"/>
    <property type="evidence" value="ECO:0007669"/>
    <property type="project" value="InterPro"/>
</dbReference>
<organism evidence="6">
    <name type="scientific">Sesamum radiatum</name>
    <name type="common">Black benniseed</name>
    <dbReference type="NCBI Taxonomy" id="300843"/>
    <lineage>
        <taxon>Eukaryota</taxon>
        <taxon>Viridiplantae</taxon>
        <taxon>Streptophyta</taxon>
        <taxon>Embryophyta</taxon>
        <taxon>Tracheophyta</taxon>
        <taxon>Spermatophyta</taxon>
        <taxon>Magnoliopsida</taxon>
        <taxon>eudicotyledons</taxon>
        <taxon>Gunneridae</taxon>
        <taxon>Pentapetalae</taxon>
        <taxon>asterids</taxon>
        <taxon>lamiids</taxon>
        <taxon>Lamiales</taxon>
        <taxon>Pedaliaceae</taxon>
        <taxon>Sesamum</taxon>
    </lineage>
</organism>
<dbReference type="GO" id="GO:0003712">
    <property type="term" value="F:transcription coregulator activity"/>
    <property type="evidence" value="ECO:0007669"/>
    <property type="project" value="InterPro"/>
</dbReference>
<comment type="subcellular location">
    <subcellularLocation>
        <location evidence="1">Nucleus</location>
    </subcellularLocation>
</comment>
<proteinExistence type="predicted"/>
<reference evidence="6" key="1">
    <citation type="submission" date="2020-06" db="EMBL/GenBank/DDBJ databases">
        <authorList>
            <person name="Li T."/>
            <person name="Hu X."/>
            <person name="Zhang T."/>
            <person name="Song X."/>
            <person name="Zhang H."/>
            <person name="Dai N."/>
            <person name="Sheng W."/>
            <person name="Hou X."/>
            <person name="Wei L."/>
        </authorList>
    </citation>
    <scope>NUCLEOTIDE SEQUENCE</scope>
    <source>
        <strain evidence="6">G02</strain>
        <tissue evidence="6">Leaf</tissue>
    </source>
</reference>
<evidence type="ECO:0000256" key="1">
    <source>
        <dbReference type="ARBA" id="ARBA00004123"/>
    </source>
</evidence>
<gene>
    <name evidence="6" type="ORF">Sradi_3708500</name>
</gene>
<evidence type="ECO:0000256" key="3">
    <source>
        <dbReference type="ARBA" id="ARBA00023163"/>
    </source>
</evidence>
<keyword evidence="4" id="KW-0539">Nucleus</keyword>